<keyword evidence="1" id="KW-0472">Membrane</keyword>
<organism evidence="2 3">
    <name type="scientific">Dictyobacter kobayashii</name>
    <dbReference type="NCBI Taxonomy" id="2014872"/>
    <lineage>
        <taxon>Bacteria</taxon>
        <taxon>Bacillati</taxon>
        <taxon>Chloroflexota</taxon>
        <taxon>Ktedonobacteria</taxon>
        <taxon>Ktedonobacterales</taxon>
        <taxon>Dictyobacteraceae</taxon>
        <taxon>Dictyobacter</taxon>
    </lineage>
</organism>
<evidence type="ECO:0000313" key="3">
    <source>
        <dbReference type="Proteomes" id="UP000287188"/>
    </source>
</evidence>
<protein>
    <recommendedName>
        <fullName evidence="4">HdeD family acid-resistance protein</fullName>
    </recommendedName>
</protein>
<dbReference type="GO" id="GO:0005886">
    <property type="term" value="C:plasma membrane"/>
    <property type="evidence" value="ECO:0007669"/>
    <property type="project" value="TreeGrafter"/>
</dbReference>
<evidence type="ECO:0000313" key="2">
    <source>
        <dbReference type="EMBL" id="GCE22732.1"/>
    </source>
</evidence>
<evidence type="ECO:0000256" key="1">
    <source>
        <dbReference type="SAM" id="Phobius"/>
    </source>
</evidence>
<proteinExistence type="predicted"/>
<dbReference type="InterPro" id="IPR005325">
    <property type="entry name" value="DUF308_memb"/>
</dbReference>
<evidence type="ECO:0008006" key="4">
    <source>
        <dbReference type="Google" id="ProtNLM"/>
    </source>
</evidence>
<keyword evidence="1" id="KW-0812">Transmembrane</keyword>
<feature type="transmembrane region" description="Helical" evidence="1">
    <location>
        <begin position="12"/>
        <end position="35"/>
    </location>
</feature>
<dbReference type="Pfam" id="PF03729">
    <property type="entry name" value="DUF308"/>
    <property type="match status" value="2"/>
</dbReference>
<gene>
    <name evidence="2" type="ORF">KDK_65320</name>
</gene>
<keyword evidence="3" id="KW-1185">Reference proteome</keyword>
<accession>A0A402AUD8</accession>
<dbReference type="PANTHER" id="PTHR34989">
    <property type="entry name" value="PROTEIN HDED"/>
    <property type="match status" value="1"/>
</dbReference>
<feature type="transmembrane region" description="Helical" evidence="1">
    <location>
        <begin position="155"/>
        <end position="175"/>
    </location>
</feature>
<dbReference type="AlphaFoldDB" id="A0A402AUD8"/>
<feature type="transmembrane region" description="Helical" evidence="1">
    <location>
        <begin position="131"/>
        <end position="149"/>
    </location>
</feature>
<dbReference type="RefSeq" id="WP_126555932.1">
    <property type="nucleotide sequence ID" value="NZ_BIFS01000002.1"/>
</dbReference>
<name>A0A402AUD8_9CHLR</name>
<dbReference type="EMBL" id="BIFS01000002">
    <property type="protein sequence ID" value="GCE22732.1"/>
    <property type="molecule type" value="Genomic_DNA"/>
</dbReference>
<feature type="transmembrane region" description="Helical" evidence="1">
    <location>
        <begin position="73"/>
        <end position="92"/>
    </location>
</feature>
<dbReference type="Proteomes" id="UP000287188">
    <property type="component" value="Unassembled WGS sequence"/>
</dbReference>
<dbReference type="PANTHER" id="PTHR34989:SF1">
    <property type="entry name" value="PROTEIN HDED"/>
    <property type="match status" value="1"/>
</dbReference>
<comment type="caution">
    <text evidence="2">The sequence shown here is derived from an EMBL/GenBank/DDBJ whole genome shotgun (WGS) entry which is preliminary data.</text>
</comment>
<dbReference type="InterPro" id="IPR052712">
    <property type="entry name" value="Acid_resist_chaperone_HdeD"/>
</dbReference>
<feature type="transmembrane region" description="Helical" evidence="1">
    <location>
        <begin position="41"/>
        <end position="61"/>
    </location>
</feature>
<reference evidence="3" key="1">
    <citation type="submission" date="2018-12" db="EMBL/GenBank/DDBJ databases">
        <title>Tengunoibacter tsumagoiensis gen. nov., sp. nov., Dictyobacter kobayashii sp. nov., D. alpinus sp. nov., and D. joshuensis sp. nov. and description of Dictyobacteraceae fam. nov. within the order Ktedonobacterales isolated from Tengu-no-mugimeshi.</title>
        <authorList>
            <person name="Wang C.M."/>
            <person name="Zheng Y."/>
            <person name="Sakai Y."/>
            <person name="Toyoda A."/>
            <person name="Minakuchi Y."/>
            <person name="Abe K."/>
            <person name="Yokota A."/>
            <person name="Yabe S."/>
        </authorList>
    </citation>
    <scope>NUCLEOTIDE SEQUENCE [LARGE SCALE GENOMIC DNA]</scope>
    <source>
        <strain evidence="3">Uno11</strain>
    </source>
</reference>
<feature type="transmembrane region" description="Helical" evidence="1">
    <location>
        <begin position="98"/>
        <end position="119"/>
    </location>
</feature>
<sequence>MDPTSNLINEVVRNWWITALRGILAIIFGLAAFFIPHFTLFLLAYLFASFCLLDGIFTIFMGFQTRRLLQHTTWAPILEGLFSIIIGLIVLLSPTILAAFLVYFIAGWAIVAGALKIVTAFRQKEQIAPEWPLALVGLISIIFGIILCLRPRLGLYTVLWIVGTFALVIGVALLFQAFQTHALKKSYHPPEFFDSI</sequence>
<keyword evidence="1" id="KW-1133">Transmembrane helix</keyword>
<dbReference type="OrthoDB" id="193343at2"/>